<sequence length="287" mass="31925">MDDICMRMAPIVLMRGLGLPSIATTHSDVPSHPLYEETFIVRCMWVSHLVSNYCATVHATVAKVYAAILWDRYRSPVHAVWPPVLWSDEFRKPPADYFERAAKERSRWISLLGFTPRAVLLYSGRWSSEKRIHLLLDAVPEDCALVVIGDSDSPYADEIEAATQRNVIALRGMLGAEELRIAYCASDLYVSASAAETLGNCAVEAWSAGIPVALQPAGGHLEFVKDNENSYLVNFDDPEQARRKLDEIVKAGASASVEPALSKIGEHFRTLDFPAEIQRILLEQLLL</sequence>
<dbReference type="Gene3D" id="3.40.50.2000">
    <property type="entry name" value="Glycogen Phosphorylase B"/>
    <property type="match status" value="1"/>
</dbReference>
<dbReference type="PANTHER" id="PTHR45947">
    <property type="entry name" value="SULFOQUINOVOSYL TRANSFERASE SQD2"/>
    <property type="match status" value="1"/>
</dbReference>
<keyword evidence="1" id="KW-0808">Transferase</keyword>
<evidence type="ECO:0000313" key="4">
    <source>
        <dbReference type="Proteomes" id="UP000626109"/>
    </source>
</evidence>
<dbReference type="Proteomes" id="UP000626109">
    <property type="component" value="Unassembled WGS sequence"/>
</dbReference>
<dbReference type="InterPro" id="IPR050194">
    <property type="entry name" value="Glycosyltransferase_grp1"/>
</dbReference>
<dbReference type="AlphaFoldDB" id="A0A813JQ71"/>
<proteinExistence type="predicted"/>
<dbReference type="GO" id="GO:0016757">
    <property type="term" value="F:glycosyltransferase activity"/>
    <property type="evidence" value="ECO:0007669"/>
    <property type="project" value="UniProtKB-KW"/>
</dbReference>
<dbReference type="InterPro" id="IPR001296">
    <property type="entry name" value="Glyco_trans_1"/>
</dbReference>
<evidence type="ECO:0000256" key="1">
    <source>
        <dbReference type="ARBA" id="ARBA00022676"/>
    </source>
</evidence>
<keyword evidence="1" id="KW-0328">Glycosyltransferase</keyword>
<organism evidence="3 4">
    <name type="scientific">Polarella glacialis</name>
    <name type="common">Dinoflagellate</name>
    <dbReference type="NCBI Taxonomy" id="89957"/>
    <lineage>
        <taxon>Eukaryota</taxon>
        <taxon>Sar</taxon>
        <taxon>Alveolata</taxon>
        <taxon>Dinophyceae</taxon>
        <taxon>Suessiales</taxon>
        <taxon>Suessiaceae</taxon>
        <taxon>Polarella</taxon>
    </lineage>
</organism>
<dbReference type="Pfam" id="PF00534">
    <property type="entry name" value="Glycos_transf_1"/>
    <property type="match status" value="1"/>
</dbReference>
<comment type="caution">
    <text evidence="3">The sequence shown here is derived from an EMBL/GenBank/DDBJ whole genome shotgun (WGS) entry which is preliminary data.</text>
</comment>
<evidence type="ECO:0000313" key="3">
    <source>
        <dbReference type="EMBL" id="CAE8682422.1"/>
    </source>
</evidence>
<gene>
    <name evidence="3" type="ORF">PGLA2088_LOCUS22934</name>
</gene>
<accession>A0A813JQ71</accession>
<dbReference type="SUPFAM" id="SSF53756">
    <property type="entry name" value="UDP-Glycosyltransferase/glycogen phosphorylase"/>
    <property type="match status" value="1"/>
</dbReference>
<protein>
    <recommendedName>
        <fullName evidence="2">Glycosyl transferase family 1 domain-containing protein</fullName>
    </recommendedName>
</protein>
<dbReference type="PANTHER" id="PTHR45947:SF3">
    <property type="entry name" value="SULFOQUINOVOSYL TRANSFERASE SQD2"/>
    <property type="match status" value="1"/>
</dbReference>
<name>A0A813JQ71_POLGL</name>
<dbReference type="EMBL" id="CAJNNW010026070">
    <property type="protein sequence ID" value="CAE8682422.1"/>
    <property type="molecule type" value="Genomic_DNA"/>
</dbReference>
<evidence type="ECO:0000259" key="2">
    <source>
        <dbReference type="Pfam" id="PF00534"/>
    </source>
</evidence>
<feature type="domain" description="Glycosyl transferase family 1" evidence="2">
    <location>
        <begin position="116"/>
        <end position="251"/>
    </location>
</feature>
<reference evidence="3" key="1">
    <citation type="submission" date="2021-02" db="EMBL/GenBank/DDBJ databases">
        <authorList>
            <person name="Dougan E. K."/>
            <person name="Rhodes N."/>
            <person name="Thang M."/>
            <person name="Chan C."/>
        </authorList>
    </citation>
    <scope>NUCLEOTIDE SEQUENCE</scope>
</reference>